<gene>
    <name evidence="2" type="ORF">HanXRQr2_Chr01g0026951</name>
</gene>
<reference evidence="2" key="1">
    <citation type="journal article" date="2017" name="Nature">
        <title>The sunflower genome provides insights into oil metabolism, flowering and Asterid evolution.</title>
        <authorList>
            <person name="Badouin H."/>
            <person name="Gouzy J."/>
            <person name="Grassa C.J."/>
            <person name="Murat F."/>
            <person name="Staton S.E."/>
            <person name="Cottret L."/>
            <person name="Lelandais-Briere C."/>
            <person name="Owens G.L."/>
            <person name="Carrere S."/>
            <person name="Mayjonade B."/>
            <person name="Legrand L."/>
            <person name="Gill N."/>
            <person name="Kane N.C."/>
            <person name="Bowers J.E."/>
            <person name="Hubner S."/>
            <person name="Bellec A."/>
            <person name="Berard A."/>
            <person name="Berges H."/>
            <person name="Blanchet N."/>
            <person name="Boniface M.C."/>
            <person name="Brunel D."/>
            <person name="Catrice O."/>
            <person name="Chaidir N."/>
            <person name="Claudel C."/>
            <person name="Donnadieu C."/>
            <person name="Faraut T."/>
            <person name="Fievet G."/>
            <person name="Helmstetter N."/>
            <person name="King M."/>
            <person name="Knapp S.J."/>
            <person name="Lai Z."/>
            <person name="Le Paslier M.C."/>
            <person name="Lippi Y."/>
            <person name="Lorenzon L."/>
            <person name="Mandel J.R."/>
            <person name="Marage G."/>
            <person name="Marchand G."/>
            <person name="Marquand E."/>
            <person name="Bret-Mestries E."/>
            <person name="Morien E."/>
            <person name="Nambeesan S."/>
            <person name="Nguyen T."/>
            <person name="Pegot-Espagnet P."/>
            <person name="Pouilly N."/>
            <person name="Raftis F."/>
            <person name="Sallet E."/>
            <person name="Schiex T."/>
            <person name="Thomas J."/>
            <person name="Vandecasteele C."/>
            <person name="Vares D."/>
            <person name="Vear F."/>
            <person name="Vautrin S."/>
            <person name="Crespi M."/>
            <person name="Mangin B."/>
            <person name="Burke J.M."/>
            <person name="Salse J."/>
            <person name="Munos S."/>
            <person name="Vincourt P."/>
            <person name="Rieseberg L.H."/>
            <person name="Langlade N.B."/>
        </authorList>
    </citation>
    <scope>NUCLEOTIDE SEQUENCE</scope>
    <source>
        <tissue evidence="2">Leaves</tissue>
    </source>
</reference>
<accession>A0A9K3JXE5</accession>
<name>A0A9K3JXE5_HELAN</name>
<comment type="caution">
    <text evidence="2">The sequence shown here is derived from an EMBL/GenBank/DDBJ whole genome shotgun (WGS) entry which is preliminary data.</text>
</comment>
<sequence>MVTCKSTSLCLTDECSGSRGTPDADYSPQEQRQPPEIGFTGKFLLVPCFDF</sequence>
<dbReference type="AlphaFoldDB" id="A0A9K3JXE5"/>
<dbReference type="EMBL" id="MNCJ02000316">
    <property type="protein sequence ID" value="KAF5822475.1"/>
    <property type="molecule type" value="Genomic_DNA"/>
</dbReference>
<dbReference type="Gramene" id="mRNA:HanXRQr2_Chr01g0026951">
    <property type="protein sequence ID" value="CDS:HanXRQr2_Chr01g0026951.1"/>
    <property type="gene ID" value="HanXRQr2_Chr01g0026951"/>
</dbReference>
<protein>
    <submittedName>
        <fullName evidence="2">Uncharacterized protein</fullName>
    </submittedName>
</protein>
<evidence type="ECO:0000256" key="1">
    <source>
        <dbReference type="SAM" id="MobiDB-lite"/>
    </source>
</evidence>
<proteinExistence type="predicted"/>
<evidence type="ECO:0000313" key="2">
    <source>
        <dbReference type="EMBL" id="KAF5822475.1"/>
    </source>
</evidence>
<dbReference type="Proteomes" id="UP000215914">
    <property type="component" value="Unassembled WGS sequence"/>
</dbReference>
<evidence type="ECO:0000313" key="3">
    <source>
        <dbReference type="Proteomes" id="UP000215914"/>
    </source>
</evidence>
<keyword evidence="3" id="KW-1185">Reference proteome</keyword>
<organism evidence="2 3">
    <name type="scientific">Helianthus annuus</name>
    <name type="common">Common sunflower</name>
    <dbReference type="NCBI Taxonomy" id="4232"/>
    <lineage>
        <taxon>Eukaryota</taxon>
        <taxon>Viridiplantae</taxon>
        <taxon>Streptophyta</taxon>
        <taxon>Embryophyta</taxon>
        <taxon>Tracheophyta</taxon>
        <taxon>Spermatophyta</taxon>
        <taxon>Magnoliopsida</taxon>
        <taxon>eudicotyledons</taxon>
        <taxon>Gunneridae</taxon>
        <taxon>Pentapetalae</taxon>
        <taxon>asterids</taxon>
        <taxon>campanulids</taxon>
        <taxon>Asterales</taxon>
        <taxon>Asteraceae</taxon>
        <taxon>Asteroideae</taxon>
        <taxon>Heliantheae alliance</taxon>
        <taxon>Heliantheae</taxon>
        <taxon>Helianthus</taxon>
    </lineage>
</organism>
<feature type="region of interest" description="Disordered" evidence="1">
    <location>
        <begin position="13"/>
        <end position="35"/>
    </location>
</feature>
<reference evidence="2" key="2">
    <citation type="submission" date="2020-06" db="EMBL/GenBank/DDBJ databases">
        <title>Helianthus annuus Genome sequencing and assembly Release 2.</title>
        <authorList>
            <person name="Gouzy J."/>
            <person name="Langlade N."/>
            <person name="Munos S."/>
        </authorList>
    </citation>
    <scope>NUCLEOTIDE SEQUENCE</scope>
    <source>
        <tissue evidence="2">Leaves</tissue>
    </source>
</reference>